<dbReference type="Gene3D" id="3.60.10.10">
    <property type="entry name" value="Endonuclease/exonuclease/phosphatase"/>
    <property type="match status" value="1"/>
</dbReference>
<dbReference type="InterPro" id="IPR005135">
    <property type="entry name" value="Endo/exonuclease/phosphatase"/>
</dbReference>
<evidence type="ECO:0000313" key="3">
    <source>
        <dbReference type="EMBL" id="GBO04941.1"/>
    </source>
</evidence>
<dbReference type="EMBL" id="BGPR01031727">
    <property type="protein sequence ID" value="GBO04941.1"/>
    <property type="molecule type" value="Genomic_DNA"/>
</dbReference>
<evidence type="ECO:0000259" key="2">
    <source>
        <dbReference type="Pfam" id="PF14529"/>
    </source>
</evidence>
<keyword evidence="4" id="KW-1185">Reference proteome</keyword>
<organism evidence="3 4">
    <name type="scientific">Araneus ventricosus</name>
    <name type="common">Orbweaver spider</name>
    <name type="synonym">Epeira ventricosa</name>
    <dbReference type="NCBI Taxonomy" id="182803"/>
    <lineage>
        <taxon>Eukaryota</taxon>
        <taxon>Metazoa</taxon>
        <taxon>Ecdysozoa</taxon>
        <taxon>Arthropoda</taxon>
        <taxon>Chelicerata</taxon>
        <taxon>Arachnida</taxon>
        <taxon>Araneae</taxon>
        <taxon>Araneomorphae</taxon>
        <taxon>Entelegynae</taxon>
        <taxon>Araneoidea</taxon>
        <taxon>Araneidae</taxon>
        <taxon>Araneus</taxon>
    </lineage>
</organism>
<dbReference type="InterPro" id="IPR036691">
    <property type="entry name" value="Endo/exonu/phosph_ase_sf"/>
</dbReference>
<feature type="domain" description="Endonuclease/exonuclease/phosphatase" evidence="2">
    <location>
        <begin position="120"/>
        <end position="232"/>
    </location>
</feature>
<evidence type="ECO:0000313" key="4">
    <source>
        <dbReference type="Proteomes" id="UP000499080"/>
    </source>
</evidence>
<protein>
    <recommendedName>
        <fullName evidence="2">Endonuclease/exonuclease/phosphatase domain-containing protein</fullName>
    </recommendedName>
</protein>
<name>A0A4Y2TY08_ARAVE</name>
<comment type="caution">
    <text evidence="3">The sequence shown here is derived from an EMBL/GenBank/DDBJ whole genome shotgun (WGS) entry which is preliminary data.</text>
</comment>
<dbReference type="OrthoDB" id="7474049at2759"/>
<dbReference type="PANTHER" id="PTHR33273">
    <property type="entry name" value="DOMAIN-CONTAINING PROTEIN, PUTATIVE-RELATED"/>
    <property type="match status" value="1"/>
</dbReference>
<dbReference type="GO" id="GO:0003824">
    <property type="term" value="F:catalytic activity"/>
    <property type="evidence" value="ECO:0007669"/>
    <property type="project" value="InterPro"/>
</dbReference>
<dbReference type="PANTHER" id="PTHR33273:SF4">
    <property type="entry name" value="ENDONUCLEASE_EXONUCLEASE_PHOSPHATASE DOMAIN-CONTAINING PROTEIN"/>
    <property type="match status" value="1"/>
</dbReference>
<dbReference type="AlphaFoldDB" id="A0A4Y2TY08"/>
<accession>A0A4Y2TY08</accession>
<reference evidence="3 4" key="1">
    <citation type="journal article" date="2019" name="Sci. Rep.">
        <title>Orb-weaving spider Araneus ventricosus genome elucidates the spidroin gene catalogue.</title>
        <authorList>
            <person name="Kono N."/>
            <person name="Nakamura H."/>
            <person name="Ohtoshi R."/>
            <person name="Moran D.A.P."/>
            <person name="Shinohara A."/>
            <person name="Yoshida Y."/>
            <person name="Fujiwara M."/>
            <person name="Mori M."/>
            <person name="Tomita M."/>
            <person name="Arakawa K."/>
        </authorList>
    </citation>
    <scope>NUCLEOTIDE SEQUENCE [LARGE SCALE GENOMIC DNA]</scope>
</reference>
<dbReference type="Pfam" id="PF14529">
    <property type="entry name" value="Exo_endo_phos_2"/>
    <property type="match status" value="1"/>
</dbReference>
<dbReference type="SUPFAM" id="SSF56219">
    <property type="entry name" value="DNase I-like"/>
    <property type="match status" value="1"/>
</dbReference>
<feature type="region of interest" description="Disordered" evidence="1">
    <location>
        <begin position="1"/>
        <end position="28"/>
    </location>
</feature>
<gene>
    <name evidence="3" type="ORF">AVEN_80664_1</name>
</gene>
<dbReference type="Proteomes" id="UP000499080">
    <property type="component" value="Unassembled WGS sequence"/>
</dbReference>
<sequence>MDNHTANYSGCPKNPLNRKSFPTAPANAWSDPEALAKVKETPKSYSNLQPVTQFVPRPEELSHKMPSSQEEFFKTNRLTHSGDGTALLIRNSIDHYPTPIASDSFENTTITVILPNSQQITVSSIYRPLHGIISADEFNRIFNSSDKCSACIIDVDFNAKHSAYNFGRRNENGKSINDYICNNNLIILPPPEPTHFPHNSNNPSMLDFGVLKNFSSGDATSLNEIFSDHNTVSFEIDINSSIPAITNILKTTNWVKFYDIVKEAIPGNLSINSTKDIDEIINKITSVILTAIKQSSKAKIINITLRKLPPRIANKITLRNQIKKSWQITYDPIFKTKSIHFTNEIKADIKQ</sequence>
<evidence type="ECO:0000256" key="1">
    <source>
        <dbReference type="SAM" id="MobiDB-lite"/>
    </source>
</evidence>
<proteinExistence type="predicted"/>